<organism evidence="2 3">
    <name type="scientific">Halalkalibacter nanhaiisediminis</name>
    <dbReference type="NCBI Taxonomy" id="688079"/>
    <lineage>
        <taxon>Bacteria</taxon>
        <taxon>Bacillati</taxon>
        <taxon>Bacillota</taxon>
        <taxon>Bacilli</taxon>
        <taxon>Bacillales</taxon>
        <taxon>Bacillaceae</taxon>
        <taxon>Halalkalibacter</taxon>
    </lineage>
</organism>
<dbReference type="Gene3D" id="3.30.9.10">
    <property type="entry name" value="D-Amino Acid Oxidase, subunit A, domain 2"/>
    <property type="match status" value="1"/>
</dbReference>
<dbReference type="InterPro" id="IPR036188">
    <property type="entry name" value="FAD/NAD-bd_sf"/>
</dbReference>
<dbReference type="PANTHER" id="PTHR13847:SF201">
    <property type="entry name" value="PUTATIBE OXIDOREDUCTASE"/>
    <property type="match status" value="1"/>
</dbReference>
<dbReference type="GO" id="GO:0005737">
    <property type="term" value="C:cytoplasm"/>
    <property type="evidence" value="ECO:0007669"/>
    <property type="project" value="TreeGrafter"/>
</dbReference>
<keyword evidence="3" id="KW-1185">Reference proteome</keyword>
<evidence type="ECO:0000313" key="2">
    <source>
        <dbReference type="EMBL" id="TWI56185.1"/>
    </source>
</evidence>
<dbReference type="Gene3D" id="3.50.50.60">
    <property type="entry name" value="FAD/NAD(P)-binding domain"/>
    <property type="match status" value="1"/>
</dbReference>
<proteinExistence type="predicted"/>
<dbReference type="Pfam" id="PF01266">
    <property type="entry name" value="DAO"/>
    <property type="match status" value="1"/>
</dbReference>
<feature type="domain" description="FAD dependent oxidoreductase" evidence="1">
    <location>
        <begin position="30"/>
        <end position="383"/>
    </location>
</feature>
<evidence type="ECO:0000259" key="1">
    <source>
        <dbReference type="Pfam" id="PF01266"/>
    </source>
</evidence>
<dbReference type="PANTHER" id="PTHR13847">
    <property type="entry name" value="SARCOSINE DEHYDROGENASE-RELATED"/>
    <property type="match status" value="1"/>
</dbReference>
<accession>A0A562QHJ1</accession>
<sequence>MDLHRGNLYWPKTLNNVPRYHKLNEVISCDVLIIGGGMSGALCAHTLSKYPLKTVLVEKRTIGSGSSSANTGLLQYSSDMMLHEFIQKLGEEKAVRFYKLCLEAVNDLQLIASELPEPVDFIRRDSLYYASSKEDIPKLQKEYEALTKHQFEVEYLDEEKIKKNFSFEKPAALLTKGDAEINPFKFINNLIQNASQKGVEIYEQTELHEDSADEEYVYFHSEQGKIAARKVIYTTGYEEITFAKKFGATVNRTYAVVTSRLPSFPNWKKNCLIWETQRPYFYMRTTNDGRIIAGGLDENKMELSPDKSTIKKYENRLLQKIKEHFPKYDLDIAYSWVASFGESNDGLPFIGLHPKRDNIYYCLGFGGNGTVYSMLGAKILKDLIFHQSNPDADIVRLDR</sequence>
<protein>
    <submittedName>
        <fullName evidence="2">Glycine/D-amino acid oxidase-like deaminating enzyme</fullName>
    </submittedName>
</protein>
<evidence type="ECO:0000313" key="3">
    <source>
        <dbReference type="Proteomes" id="UP000315711"/>
    </source>
</evidence>
<reference evidence="2 3" key="1">
    <citation type="journal article" date="2015" name="Stand. Genomic Sci.">
        <title>Genomic Encyclopedia of Bacterial and Archaeal Type Strains, Phase III: the genomes of soil and plant-associated and newly described type strains.</title>
        <authorList>
            <person name="Whitman W.B."/>
            <person name="Woyke T."/>
            <person name="Klenk H.P."/>
            <person name="Zhou Y."/>
            <person name="Lilburn T.G."/>
            <person name="Beck B.J."/>
            <person name="De Vos P."/>
            <person name="Vandamme P."/>
            <person name="Eisen J.A."/>
            <person name="Garrity G."/>
            <person name="Hugenholtz P."/>
            <person name="Kyrpides N.C."/>
        </authorList>
    </citation>
    <scope>NUCLEOTIDE SEQUENCE [LARGE SCALE GENOMIC DNA]</scope>
    <source>
        <strain evidence="2 3">CGMCC 1.10116</strain>
    </source>
</reference>
<dbReference type="AlphaFoldDB" id="A0A562QHJ1"/>
<comment type="caution">
    <text evidence="2">The sequence shown here is derived from an EMBL/GenBank/DDBJ whole genome shotgun (WGS) entry which is preliminary data.</text>
</comment>
<gene>
    <name evidence="2" type="ORF">IQ10_02076</name>
</gene>
<dbReference type="Proteomes" id="UP000315711">
    <property type="component" value="Unassembled WGS sequence"/>
</dbReference>
<dbReference type="EMBL" id="VLKZ01000005">
    <property type="protein sequence ID" value="TWI56185.1"/>
    <property type="molecule type" value="Genomic_DNA"/>
</dbReference>
<dbReference type="InterPro" id="IPR006076">
    <property type="entry name" value="FAD-dep_OxRdtase"/>
</dbReference>
<dbReference type="SUPFAM" id="SSF51905">
    <property type="entry name" value="FAD/NAD(P)-binding domain"/>
    <property type="match status" value="1"/>
</dbReference>
<name>A0A562QHJ1_9BACI</name>